<dbReference type="AlphaFoldDB" id="X0ZUE6"/>
<evidence type="ECO:0000313" key="1">
    <source>
        <dbReference type="EMBL" id="GAG73004.1"/>
    </source>
</evidence>
<dbReference type="EMBL" id="BART01001756">
    <property type="protein sequence ID" value="GAG73004.1"/>
    <property type="molecule type" value="Genomic_DNA"/>
</dbReference>
<sequence length="55" mass="6233">MDLINLAALLKDGQKIIVPYKTYSETGEEISKNIYNNVESEYYSSLPVSTYAKIN</sequence>
<name>X0ZUE6_9ZZZZ</name>
<organism evidence="1">
    <name type="scientific">marine sediment metagenome</name>
    <dbReference type="NCBI Taxonomy" id="412755"/>
    <lineage>
        <taxon>unclassified sequences</taxon>
        <taxon>metagenomes</taxon>
        <taxon>ecological metagenomes</taxon>
    </lineage>
</organism>
<reference evidence="1" key="1">
    <citation type="journal article" date="2014" name="Front. Microbiol.">
        <title>High frequency of phylogenetically diverse reductive dehalogenase-homologous genes in deep subseafloor sedimentary metagenomes.</title>
        <authorList>
            <person name="Kawai M."/>
            <person name="Futagami T."/>
            <person name="Toyoda A."/>
            <person name="Takaki Y."/>
            <person name="Nishi S."/>
            <person name="Hori S."/>
            <person name="Arai W."/>
            <person name="Tsubouchi T."/>
            <person name="Morono Y."/>
            <person name="Uchiyama I."/>
            <person name="Ito T."/>
            <person name="Fujiyama A."/>
            <person name="Inagaki F."/>
            <person name="Takami H."/>
        </authorList>
    </citation>
    <scope>NUCLEOTIDE SEQUENCE</scope>
    <source>
        <strain evidence="1">Expedition CK06-06</strain>
    </source>
</reference>
<gene>
    <name evidence="1" type="ORF">S01H4_05900</name>
</gene>
<comment type="caution">
    <text evidence="1">The sequence shown here is derived from an EMBL/GenBank/DDBJ whole genome shotgun (WGS) entry which is preliminary data.</text>
</comment>
<feature type="non-terminal residue" evidence="1">
    <location>
        <position position="55"/>
    </location>
</feature>
<accession>X0ZUE6</accession>
<protein>
    <submittedName>
        <fullName evidence="1">Uncharacterized protein</fullName>
    </submittedName>
</protein>
<proteinExistence type="predicted"/>